<gene>
    <name evidence="2" type="ORF">TGDOM2_215960</name>
</gene>
<dbReference type="VEuPathDB" id="ToxoDB:TGDOM2_215960"/>
<dbReference type="EMBL" id="AHZU02001653">
    <property type="protein sequence ID" value="KFG30233.1"/>
    <property type="molecule type" value="Genomic_DNA"/>
</dbReference>
<organism evidence="2 3">
    <name type="scientific">Toxoplasma gondii GAB2-2007-GAL-DOM2</name>
    <dbReference type="NCBI Taxonomy" id="1130820"/>
    <lineage>
        <taxon>Eukaryota</taxon>
        <taxon>Sar</taxon>
        <taxon>Alveolata</taxon>
        <taxon>Apicomplexa</taxon>
        <taxon>Conoidasida</taxon>
        <taxon>Coccidia</taxon>
        <taxon>Eucoccidiorida</taxon>
        <taxon>Eimeriorina</taxon>
        <taxon>Sarcocystidae</taxon>
        <taxon>Toxoplasma</taxon>
    </lineage>
</organism>
<evidence type="ECO:0000313" key="3">
    <source>
        <dbReference type="Proteomes" id="UP000028837"/>
    </source>
</evidence>
<dbReference type="AlphaFoldDB" id="A0A086JDL5"/>
<feature type="region of interest" description="Disordered" evidence="1">
    <location>
        <begin position="1"/>
        <end position="160"/>
    </location>
</feature>
<comment type="caution">
    <text evidence="2">The sequence shown here is derived from an EMBL/GenBank/DDBJ whole genome shotgun (WGS) entry which is preliminary data.</text>
</comment>
<proteinExistence type="predicted"/>
<feature type="compositionally biased region" description="Basic residues" evidence="1">
    <location>
        <begin position="13"/>
        <end position="30"/>
    </location>
</feature>
<feature type="compositionally biased region" description="Basic and acidic residues" evidence="1">
    <location>
        <begin position="110"/>
        <end position="128"/>
    </location>
</feature>
<name>A0A086JDL5_TOXGO</name>
<feature type="compositionally biased region" description="Basic residues" evidence="1">
    <location>
        <begin position="136"/>
        <end position="147"/>
    </location>
</feature>
<evidence type="ECO:0000256" key="1">
    <source>
        <dbReference type="SAM" id="MobiDB-lite"/>
    </source>
</evidence>
<sequence>MYSFSHGMAGYGTKKRHGLSSVRLGHHGHGKPHETRGRFPDRPATDNSKNAMDGAHGYERHPYGMLRGAHNSFSSSRHSRMPMMHFSPPSDEDFQEFHSFISQKPLFGQHEGHPKPQTEEGKAEDRGAGSEIPLPRRPHQVQKKHRGPRDEAKTLKKSNR</sequence>
<evidence type="ECO:0000313" key="2">
    <source>
        <dbReference type="EMBL" id="KFG30233.1"/>
    </source>
</evidence>
<feature type="compositionally biased region" description="Basic and acidic residues" evidence="1">
    <location>
        <begin position="31"/>
        <end position="44"/>
    </location>
</feature>
<dbReference type="Proteomes" id="UP000028837">
    <property type="component" value="Unassembled WGS sequence"/>
</dbReference>
<protein>
    <submittedName>
        <fullName evidence="2">Uncharacterized protein</fullName>
    </submittedName>
</protein>
<accession>A0A086JDL5</accession>
<reference evidence="2 3" key="1">
    <citation type="submission" date="2014-02" db="EMBL/GenBank/DDBJ databases">
        <authorList>
            <person name="Sibley D."/>
            <person name="Venepally P."/>
            <person name="Karamycheva S."/>
            <person name="Hadjithomas M."/>
            <person name="Khan A."/>
            <person name="Brunk B."/>
            <person name="Roos D."/>
            <person name="Caler E."/>
            <person name="Lorenzi H."/>
        </authorList>
    </citation>
    <scope>NUCLEOTIDE SEQUENCE [LARGE SCALE GENOMIC DNA]</scope>
    <source>
        <strain evidence="2 3">GAB2-2007-GAL-DOM2</strain>
    </source>
</reference>
<feature type="compositionally biased region" description="Low complexity" evidence="1">
    <location>
        <begin position="72"/>
        <end position="87"/>
    </location>
</feature>